<feature type="domain" description="YjiS-like" evidence="1">
    <location>
        <begin position="7"/>
        <end position="42"/>
    </location>
</feature>
<sequence length="55" mass="6416">MLFWAFLLKRYRAWKVYRETYNALADLDVRSRADIGVTWLEIDAVARRAAIQAAA</sequence>
<organism evidence="2 3">
    <name type="scientific">Chenggangzhangella methanolivorans</name>
    <dbReference type="NCBI Taxonomy" id="1437009"/>
    <lineage>
        <taxon>Bacteria</taxon>
        <taxon>Pseudomonadati</taxon>
        <taxon>Pseudomonadota</taxon>
        <taxon>Alphaproteobacteria</taxon>
        <taxon>Hyphomicrobiales</taxon>
        <taxon>Methylopilaceae</taxon>
        <taxon>Chenggangzhangella</taxon>
    </lineage>
</organism>
<accession>A0A9E6RBR1</accession>
<evidence type="ECO:0000313" key="3">
    <source>
        <dbReference type="Proteomes" id="UP000825701"/>
    </source>
</evidence>
<evidence type="ECO:0000259" key="1">
    <source>
        <dbReference type="Pfam" id="PF06568"/>
    </source>
</evidence>
<dbReference type="KEGG" id="cmet:K6K41_01000"/>
<dbReference type="AlphaFoldDB" id="A0A9E6RBR1"/>
<dbReference type="InterPro" id="IPR009506">
    <property type="entry name" value="YjiS-like"/>
</dbReference>
<name>A0A9E6RBR1_9HYPH</name>
<reference evidence="2" key="1">
    <citation type="submission" date="2021-08" db="EMBL/GenBank/DDBJ databases">
        <authorList>
            <person name="Zhang H."/>
            <person name="Xu M."/>
            <person name="Yu Z."/>
            <person name="Yang L."/>
            <person name="Cai Y."/>
        </authorList>
    </citation>
    <scope>NUCLEOTIDE SEQUENCE</scope>
    <source>
        <strain evidence="2">CHL1</strain>
    </source>
</reference>
<dbReference type="Pfam" id="PF06568">
    <property type="entry name" value="YjiS-like"/>
    <property type="match status" value="1"/>
</dbReference>
<gene>
    <name evidence="2" type="ORF">K6K41_01000</name>
</gene>
<dbReference type="RefSeq" id="WP_261403579.1">
    <property type="nucleotide sequence ID" value="NZ_CP081869.1"/>
</dbReference>
<keyword evidence="3" id="KW-1185">Reference proteome</keyword>
<proteinExistence type="predicted"/>
<protein>
    <submittedName>
        <fullName evidence="2">DUF1127 domain-containing protein</fullName>
    </submittedName>
</protein>
<dbReference type="EMBL" id="CP081869">
    <property type="protein sequence ID" value="QZO00384.1"/>
    <property type="molecule type" value="Genomic_DNA"/>
</dbReference>
<dbReference type="Proteomes" id="UP000825701">
    <property type="component" value="Chromosome"/>
</dbReference>
<evidence type="ECO:0000313" key="2">
    <source>
        <dbReference type="EMBL" id="QZO00384.1"/>
    </source>
</evidence>